<comment type="caution">
    <text evidence="1">The sequence shown here is derived from an EMBL/GenBank/DDBJ whole genome shotgun (WGS) entry which is preliminary data.</text>
</comment>
<sequence>MMHLKNKAFTLLESILTLGIVCFLALLLSGSVHTAFQVVQEQVFLLEFESLYKDSQELAARTQEKVALRIAGEEVSNGYQIISLPPNVSIVEEKTIVFQDDGGNSSLEKISFKMSHKTIKYQLYIGSGRYKKIEE</sequence>
<evidence type="ECO:0000313" key="1">
    <source>
        <dbReference type="EMBL" id="TAA12794.1"/>
    </source>
</evidence>
<dbReference type="AlphaFoldDB" id="A0A4Q8L116"/>
<accession>A0A4Q8L116</accession>
<dbReference type="EMBL" id="SHGT01000031">
    <property type="protein sequence ID" value="TAA12794.1"/>
    <property type="molecule type" value="Genomic_DNA"/>
</dbReference>
<organism evidence="1 2">
    <name type="scientific">Streptococcus parasuis</name>
    <dbReference type="NCBI Taxonomy" id="1501662"/>
    <lineage>
        <taxon>Bacteria</taxon>
        <taxon>Bacillati</taxon>
        <taxon>Bacillota</taxon>
        <taxon>Bacilli</taxon>
        <taxon>Lactobacillales</taxon>
        <taxon>Streptococcaceae</taxon>
        <taxon>Streptococcus</taxon>
    </lineage>
</organism>
<proteinExistence type="predicted"/>
<dbReference type="NCBIfam" id="NF040982">
    <property type="entry name" value="ComGD"/>
    <property type="match status" value="1"/>
</dbReference>
<reference evidence="1 2" key="1">
    <citation type="submission" date="2019-02" db="EMBL/GenBank/DDBJ databases">
        <title>First genome of the species Streptococcus parasuis.</title>
        <authorList>
            <person name="Stevens M.J.A."/>
            <person name="Stephan R."/>
        </authorList>
    </citation>
    <scope>NUCLEOTIDE SEQUENCE [LARGE SCALE GENOMIC DNA]</scope>
    <source>
        <strain evidence="1 2">4253</strain>
    </source>
</reference>
<gene>
    <name evidence="1" type="ORF">EXW74_06110</name>
</gene>
<dbReference type="InterPro" id="IPR016785">
    <property type="entry name" value="ComGD"/>
</dbReference>
<protein>
    <submittedName>
        <fullName evidence="1">Type II secretion system protein</fullName>
    </submittedName>
</protein>
<dbReference type="Proteomes" id="UP000291525">
    <property type="component" value="Unassembled WGS sequence"/>
</dbReference>
<name>A0A4Q8L116_9STRE</name>
<evidence type="ECO:0000313" key="2">
    <source>
        <dbReference type="Proteomes" id="UP000291525"/>
    </source>
</evidence>
<dbReference type="OrthoDB" id="2243810at2"/>